<gene>
    <name evidence="4" type="ORF">NLX89_16930</name>
</gene>
<evidence type="ECO:0000256" key="1">
    <source>
        <dbReference type="ARBA" id="ARBA00010613"/>
    </source>
</evidence>
<organism evidence="4 5">
    <name type="scientific">Providencia huaxiensis</name>
    <dbReference type="NCBI Taxonomy" id="2027290"/>
    <lineage>
        <taxon>Bacteria</taxon>
        <taxon>Pseudomonadati</taxon>
        <taxon>Pseudomonadota</taxon>
        <taxon>Gammaproteobacteria</taxon>
        <taxon>Enterobacterales</taxon>
        <taxon>Morganellaceae</taxon>
        <taxon>Providencia</taxon>
    </lineage>
</organism>
<dbReference type="InterPro" id="IPR036526">
    <property type="entry name" value="C-N_Hydrolase_sf"/>
</dbReference>
<dbReference type="Gene3D" id="3.60.110.10">
    <property type="entry name" value="Carbon-nitrogen hydrolase"/>
    <property type="match status" value="1"/>
</dbReference>
<dbReference type="Proteomes" id="UP001252207">
    <property type="component" value="Unassembled WGS sequence"/>
</dbReference>
<dbReference type="PROSITE" id="PS50263">
    <property type="entry name" value="CN_HYDROLASE"/>
    <property type="match status" value="1"/>
</dbReference>
<accession>A0ABU2J1W8</accession>
<dbReference type="GO" id="GO:0016787">
    <property type="term" value="F:hydrolase activity"/>
    <property type="evidence" value="ECO:0007669"/>
    <property type="project" value="UniProtKB-KW"/>
</dbReference>
<comment type="similarity">
    <text evidence="1">Belongs to the carbon-nitrogen hydrolase superfamily. NIT1/NIT2 family.</text>
</comment>
<evidence type="ECO:0000313" key="4">
    <source>
        <dbReference type="EMBL" id="MDT0135014.1"/>
    </source>
</evidence>
<dbReference type="NCBIfam" id="NF043013">
    <property type="entry name" value="DeGluthAmidYersProt"/>
    <property type="match status" value="1"/>
</dbReference>
<dbReference type="InterPro" id="IPR045254">
    <property type="entry name" value="Nit1/2_C-N_Hydrolase"/>
</dbReference>
<dbReference type="InterPro" id="IPR003010">
    <property type="entry name" value="C-N_Hydrolase"/>
</dbReference>
<proteinExistence type="inferred from homology"/>
<protein>
    <submittedName>
        <fullName evidence="4">Carbon-nitrogen hydrolase family protein</fullName>
    </submittedName>
</protein>
<dbReference type="GeneID" id="89491461"/>
<dbReference type="EMBL" id="JANAVW010000001">
    <property type="protein sequence ID" value="MDT0135014.1"/>
    <property type="molecule type" value="Genomic_DNA"/>
</dbReference>
<comment type="caution">
    <text evidence="4">The sequence shown here is derived from an EMBL/GenBank/DDBJ whole genome shotgun (WGS) entry which is preliminary data.</text>
</comment>
<reference evidence="4 5" key="1">
    <citation type="submission" date="2022-06" db="EMBL/GenBank/DDBJ databases">
        <title>Chromosome and plasmid sequencings of Enterobacteriales species co-exiting double carbapenemases.</title>
        <authorList>
            <person name="Fu Y."/>
        </authorList>
    </citation>
    <scope>NUCLEOTIDE SEQUENCE [LARGE SCALE GENOMIC DNA]</scope>
    <source>
        <strain evidence="4 5">21030615019</strain>
    </source>
</reference>
<dbReference type="CDD" id="cd07572">
    <property type="entry name" value="nit"/>
    <property type="match status" value="1"/>
</dbReference>
<dbReference type="PANTHER" id="PTHR23088">
    <property type="entry name" value="NITRILASE-RELATED"/>
    <property type="match status" value="1"/>
</dbReference>
<evidence type="ECO:0000259" key="3">
    <source>
        <dbReference type="PROSITE" id="PS50263"/>
    </source>
</evidence>
<dbReference type="SUPFAM" id="SSF56317">
    <property type="entry name" value="Carbon-nitrogen hydrolase"/>
    <property type="match status" value="1"/>
</dbReference>
<dbReference type="PROSITE" id="PS01227">
    <property type="entry name" value="UPF0012"/>
    <property type="match status" value="1"/>
</dbReference>
<sequence>MKNGNVALLQLCSGNNTKHNLAQIEQQIKQLPETVELVLTPENALLFADAATYRKQAEEQGKGPLQNAISEMAKRYHVWILIGSMPMVSREDPERITSSSLLFDSEGNIKARYDKIHMFDVNIEDEQGTYNESVIYQRGEHITVVDTPVGRLGMTICYDLRFPGLFQALREQGAEIISVPAAFTRYTGQAHWEPLLRARAIENQCYILAPAQVGVHGTRRTWGHSLAVDGWGKVMKKNVDAVASTVLNIKTDSLSVMRGQIKVVKHNRFRPQLTSLIKKETKE</sequence>
<dbReference type="InterPro" id="IPR050027">
    <property type="entry name" value="Nit1_Morganellaceae"/>
</dbReference>
<dbReference type="PANTHER" id="PTHR23088:SF27">
    <property type="entry name" value="DEAMINATED GLUTATHIONE AMIDASE"/>
    <property type="match status" value="1"/>
</dbReference>
<dbReference type="RefSeq" id="WP_102137944.1">
    <property type="nucleotide sequence ID" value="NZ_CP031123.2"/>
</dbReference>
<name>A0ABU2J1W8_9GAMM</name>
<dbReference type="InterPro" id="IPR001110">
    <property type="entry name" value="UPF0012_CS"/>
</dbReference>
<evidence type="ECO:0000256" key="2">
    <source>
        <dbReference type="ARBA" id="ARBA00022801"/>
    </source>
</evidence>
<keyword evidence="5" id="KW-1185">Reference proteome</keyword>
<feature type="domain" description="CN hydrolase" evidence="3">
    <location>
        <begin position="4"/>
        <end position="263"/>
    </location>
</feature>
<keyword evidence="2 4" id="KW-0378">Hydrolase</keyword>
<evidence type="ECO:0000313" key="5">
    <source>
        <dbReference type="Proteomes" id="UP001252207"/>
    </source>
</evidence>
<dbReference type="Pfam" id="PF00795">
    <property type="entry name" value="CN_hydrolase"/>
    <property type="match status" value="1"/>
</dbReference>